<evidence type="ECO:0000256" key="14">
    <source>
        <dbReference type="ARBA" id="ARBA00044484"/>
    </source>
</evidence>
<dbReference type="FunFam" id="3.40.190.80:FF:000006">
    <property type="entry name" value="Bisphosphate nucleotidase 1"/>
    <property type="match status" value="1"/>
</dbReference>
<evidence type="ECO:0000256" key="5">
    <source>
        <dbReference type="ARBA" id="ARBA00022723"/>
    </source>
</evidence>
<dbReference type="PRINTS" id="PR00377">
    <property type="entry name" value="IMPHPHTASES"/>
</dbReference>
<dbReference type="Gene3D" id="3.30.540.10">
    <property type="entry name" value="Fructose-1,6-Bisphosphatase, subunit A, domain 1"/>
    <property type="match status" value="1"/>
</dbReference>
<keyword evidence="6" id="KW-0378">Hydrolase</keyword>
<protein>
    <recommendedName>
        <fullName evidence="8">3'(2'),5'-bisphosphate nucleotidase 1</fullName>
        <ecNumber evidence="15">3.1.3.57</ecNumber>
        <ecNumber evidence="3">3.1.3.7</ecNumber>
    </recommendedName>
    <alternativeName>
        <fullName evidence="16">3'-phosphoadenosine 5'-phosphate phosphatase</fullName>
    </alternativeName>
    <alternativeName>
        <fullName evidence="9">Bisphosphate 3'-nucleotidase 1</fullName>
    </alternativeName>
    <alternativeName>
        <fullName evidence="17">Inositol-polyphosphate 1-phosphatase</fullName>
    </alternativeName>
</protein>
<dbReference type="InterPro" id="IPR020550">
    <property type="entry name" value="Inositol_monophosphatase_CS"/>
</dbReference>
<evidence type="ECO:0000256" key="2">
    <source>
        <dbReference type="ARBA" id="ARBA00009759"/>
    </source>
</evidence>
<feature type="binding site" evidence="18">
    <location>
        <position position="118"/>
    </location>
    <ligand>
        <name>Mg(2+)</name>
        <dbReference type="ChEBI" id="CHEBI:18420"/>
        <label>1</label>
        <note>catalytic</note>
    </ligand>
</feature>
<dbReference type="GO" id="GO:0046854">
    <property type="term" value="P:phosphatidylinositol phosphate biosynthetic process"/>
    <property type="evidence" value="ECO:0007669"/>
    <property type="project" value="InterPro"/>
</dbReference>
<comment type="similarity">
    <text evidence="2">Belongs to the inositol monophosphatase superfamily.</text>
</comment>
<keyword evidence="5 18" id="KW-0479">Metal-binding</keyword>
<dbReference type="SUPFAM" id="SSF56655">
    <property type="entry name" value="Carbohydrate phosphatase"/>
    <property type="match status" value="1"/>
</dbReference>
<keyword evidence="7 18" id="KW-0460">Magnesium</keyword>
<evidence type="ECO:0000313" key="19">
    <source>
        <dbReference type="EMBL" id="KAK7598336.1"/>
    </source>
</evidence>
<evidence type="ECO:0000256" key="1">
    <source>
        <dbReference type="ARBA" id="ARBA00001946"/>
    </source>
</evidence>
<dbReference type="InterPro" id="IPR050725">
    <property type="entry name" value="CysQ/Inositol_MonoPase"/>
</dbReference>
<sequence length="306" mass="33177">MAQTHPLILRLIASSIPVANHAGKIIRDIMKKGELNIVDKGIEDFQTEADRQAQLCIVKSLSQQFPGISIIGEEGDDHDADSSSEITTVTEDSVLSKQCPPELVDVTEEQITVWVDPLDGTSEYTQGLLEHVTVLIGIAVDEKAVAGIIHQPYYGYKEKGTIGRTIWGLVGLGAFGHNPGQLPTDRRILTTTRSHSSPLVQEAIKSLNPDEVLRVGGAGNKVLLLLDSKAHAYVFASKGCKRWDTCAPEAILNAAGGWLTDVHGNLYSYNKDTPHLNTGGVLATAKKEEHSIYLNLLPDSVKSQLK</sequence>
<proteinExistence type="inferred from homology"/>
<comment type="catalytic activity">
    <reaction evidence="14">
        <text>3'-phosphoadenylyl sulfate + H2O = adenosine 5'-phosphosulfate + phosphate</text>
        <dbReference type="Rhea" id="RHEA:77639"/>
        <dbReference type="ChEBI" id="CHEBI:15377"/>
        <dbReference type="ChEBI" id="CHEBI:43474"/>
        <dbReference type="ChEBI" id="CHEBI:58243"/>
        <dbReference type="ChEBI" id="CHEBI:58339"/>
        <dbReference type="EC" id="3.1.3.7"/>
    </reaction>
    <physiologicalReaction direction="left-to-right" evidence="14">
        <dbReference type="Rhea" id="RHEA:77640"/>
    </physiologicalReaction>
</comment>
<keyword evidence="20" id="KW-1185">Reference proteome</keyword>
<keyword evidence="4" id="KW-0452">Lithium</keyword>
<evidence type="ECO:0000256" key="6">
    <source>
        <dbReference type="ARBA" id="ARBA00022801"/>
    </source>
</evidence>
<dbReference type="GO" id="GO:0046872">
    <property type="term" value="F:metal ion binding"/>
    <property type="evidence" value="ECO:0007669"/>
    <property type="project" value="UniProtKB-KW"/>
</dbReference>
<dbReference type="EMBL" id="JBBCAQ010000014">
    <property type="protein sequence ID" value="KAK7598336.1"/>
    <property type="molecule type" value="Genomic_DNA"/>
</dbReference>
<dbReference type="FunFam" id="3.30.540.10:FF:000023">
    <property type="entry name" value="Protein CBR-TAG-231"/>
    <property type="match status" value="1"/>
</dbReference>
<dbReference type="PANTHER" id="PTHR43028:SF5">
    <property type="entry name" value="3'(2'),5'-BISPHOSPHATE NUCLEOTIDASE 1"/>
    <property type="match status" value="1"/>
</dbReference>
<evidence type="ECO:0000256" key="12">
    <source>
        <dbReference type="ARBA" id="ARBA00044478"/>
    </source>
</evidence>
<comment type="catalytic activity">
    <reaction evidence="10">
        <text>1D-myo-inositol 1,3,4-trisphosphate + H2O = 1D-myo-inositol 3,4-bisphosphate + phosphate</text>
        <dbReference type="Rhea" id="RHEA:70319"/>
        <dbReference type="ChEBI" id="CHEBI:15377"/>
        <dbReference type="ChEBI" id="CHEBI:43474"/>
        <dbReference type="ChEBI" id="CHEBI:58414"/>
        <dbReference type="ChEBI" id="CHEBI:83241"/>
    </reaction>
    <physiologicalReaction direction="left-to-right" evidence="10">
        <dbReference type="Rhea" id="RHEA:70320"/>
    </physiologicalReaction>
</comment>
<feature type="binding site" evidence="18">
    <location>
        <position position="119"/>
    </location>
    <ligand>
        <name>Mg(2+)</name>
        <dbReference type="ChEBI" id="CHEBI:18420"/>
        <label>1</label>
        <note>catalytic</note>
    </ligand>
</feature>
<evidence type="ECO:0000256" key="9">
    <source>
        <dbReference type="ARBA" id="ARBA00041815"/>
    </source>
</evidence>
<evidence type="ECO:0000256" key="10">
    <source>
        <dbReference type="ARBA" id="ARBA00044465"/>
    </source>
</evidence>
<dbReference type="PROSITE" id="PS00630">
    <property type="entry name" value="IMP_2"/>
    <property type="match status" value="1"/>
</dbReference>
<gene>
    <name evidence="19" type="ORF">V9T40_006571</name>
</gene>
<evidence type="ECO:0000256" key="7">
    <source>
        <dbReference type="ARBA" id="ARBA00022842"/>
    </source>
</evidence>
<evidence type="ECO:0000256" key="4">
    <source>
        <dbReference type="ARBA" id="ARBA00022671"/>
    </source>
</evidence>
<comment type="caution">
    <text evidence="19">The sequence shown here is derived from an EMBL/GenBank/DDBJ whole genome shotgun (WGS) entry which is preliminary data.</text>
</comment>
<evidence type="ECO:0000256" key="3">
    <source>
        <dbReference type="ARBA" id="ARBA00012633"/>
    </source>
</evidence>
<dbReference type="PANTHER" id="PTHR43028">
    <property type="entry name" value="3'(2'),5'-BISPHOSPHATE NUCLEOTIDASE 1"/>
    <property type="match status" value="1"/>
</dbReference>
<feature type="binding site" evidence="18">
    <location>
        <position position="73"/>
    </location>
    <ligand>
        <name>Mg(2+)</name>
        <dbReference type="ChEBI" id="CHEBI:18420"/>
        <label>1</label>
        <note>catalytic</note>
    </ligand>
</feature>
<feature type="binding site" evidence="18">
    <location>
        <position position="116"/>
    </location>
    <ligand>
        <name>Mg(2+)</name>
        <dbReference type="ChEBI" id="CHEBI:18420"/>
        <label>1</label>
        <note>catalytic</note>
    </ligand>
</feature>
<dbReference type="EC" id="3.1.3.57" evidence="15"/>
<reference evidence="19 20" key="1">
    <citation type="submission" date="2024-03" db="EMBL/GenBank/DDBJ databases">
        <title>Adaptation during the transition from Ophiocordyceps entomopathogen to insect associate is accompanied by gene loss and intensified selection.</title>
        <authorList>
            <person name="Ward C.M."/>
            <person name="Onetto C.A."/>
            <person name="Borneman A.R."/>
        </authorList>
    </citation>
    <scope>NUCLEOTIDE SEQUENCE [LARGE SCALE GENOMIC DNA]</scope>
    <source>
        <strain evidence="19">AWRI1</strain>
        <tissue evidence="19">Single Adult Female</tissue>
    </source>
</reference>
<evidence type="ECO:0000256" key="17">
    <source>
        <dbReference type="ARBA" id="ARBA00044554"/>
    </source>
</evidence>
<comment type="cofactor">
    <cofactor evidence="1 18">
        <name>Mg(2+)</name>
        <dbReference type="ChEBI" id="CHEBI:18420"/>
    </cofactor>
</comment>
<dbReference type="Gene3D" id="3.40.190.80">
    <property type="match status" value="1"/>
</dbReference>
<evidence type="ECO:0000256" key="11">
    <source>
        <dbReference type="ARBA" id="ARBA00044466"/>
    </source>
</evidence>
<dbReference type="InterPro" id="IPR000760">
    <property type="entry name" value="Inositol_monophosphatase-like"/>
</dbReference>
<evidence type="ECO:0000256" key="15">
    <source>
        <dbReference type="ARBA" id="ARBA00044519"/>
    </source>
</evidence>
<organism evidence="19 20">
    <name type="scientific">Parthenolecanium corni</name>
    <dbReference type="NCBI Taxonomy" id="536013"/>
    <lineage>
        <taxon>Eukaryota</taxon>
        <taxon>Metazoa</taxon>
        <taxon>Ecdysozoa</taxon>
        <taxon>Arthropoda</taxon>
        <taxon>Hexapoda</taxon>
        <taxon>Insecta</taxon>
        <taxon>Pterygota</taxon>
        <taxon>Neoptera</taxon>
        <taxon>Paraneoptera</taxon>
        <taxon>Hemiptera</taxon>
        <taxon>Sternorrhyncha</taxon>
        <taxon>Coccoidea</taxon>
        <taxon>Coccidae</taxon>
        <taxon>Parthenolecanium</taxon>
    </lineage>
</organism>
<dbReference type="PROSITE" id="PS00629">
    <property type="entry name" value="IMP_1"/>
    <property type="match status" value="1"/>
</dbReference>
<dbReference type="AlphaFoldDB" id="A0AAN9TKB3"/>
<accession>A0AAN9TKB3</accession>
<evidence type="ECO:0000256" key="8">
    <source>
        <dbReference type="ARBA" id="ARBA00040342"/>
    </source>
</evidence>
<comment type="catalytic activity">
    <reaction evidence="11">
        <text>adenosine 2',5'-bisphosphate + H2O = AMP + phosphate</text>
        <dbReference type="Rhea" id="RHEA:77643"/>
        <dbReference type="ChEBI" id="CHEBI:15377"/>
        <dbReference type="ChEBI" id="CHEBI:43474"/>
        <dbReference type="ChEBI" id="CHEBI:194156"/>
        <dbReference type="ChEBI" id="CHEBI:456215"/>
        <dbReference type="EC" id="3.1.3.7"/>
    </reaction>
    <physiologicalReaction direction="left-to-right" evidence="11">
        <dbReference type="Rhea" id="RHEA:77644"/>
    </physiologicalReaction>
</comment>
<dbReference type="CDD" id="cd01640">
    <property type="entry name" value="IPPase"/>
    <property type="match status" value="1"/>
</dbReference>
<evidence type="ECO:0000256" key="13">
    <source>
        <dbReference type="ARBA" id="ARBA00044479"/>
    </source>
</evidence>
<evidence type="ECO:0000256" key="18">
    <source>
        <dbReference type="PIRSR" id="PIRSR600760-2"/>
    </source>
</evidence>
<dbReference type="EC" id="3.1.3.7" evidence="3"/>
<feature type="binding site" evidence="18">
    <location>
        <position position="244"/>
    </location>
    <ligand>
        <name>Mg(2+)</name>
        <dbReference type="ChEBI" id="CHEBI:18420"/>
        <label>1</label>
        <note>catalytic</note>
    </ligand>
</feature>
<dbReference type="Pfam" id="PF00459">
    <property type="entry name" value="Inositol_P"/>
    <property type="match status" value="1"/>
</dbReference>
<dbReference type="Proteomes" id="UP001367676">
    <property type="component" value="Unassembled WGS sequence"/>
</dbReference>
<dbReference type="InterPro" id="IPR020583">
    <property type="entry name" value="Inositol_monoP_metal-BS"/>
</dbReference>
<name>A0AAN9TKB3_9HEMI</name>
<evidence type="ECO:0000256" key="16">
    <source>
        <dbReference type="ARBA" id="ARBA00044544"/>
    </source>
</evidence>
<comment type="catalytic activity">
    <reaction evidence="13">
        <text>adenosine 3',5'-bisphosphate + H2O = AMP + phosphate</text>
        <dbReference type="Rhea" id="RHEA:10040"/>
        <dbReference type="ChEBI" id="CHEBI:15377"/>
        <dbReference type="ChEBI" id="CHEBI:43474"/>
        <dbReference type="ChEBI" id="CHEBI:58343"/>
        <dbReference type="ChEBI" id="CHEBI:456215"/>
        <dbReference type="EC" id="3.1.3.7"/>
    </reaction>
    <physiologicalReaction direction="left-to-right" evidence="13">
        <dbReference type="Rhea" id="RHEA:10041"/>
    </physiologicalReaction>
</comment>
<comment type="catalytic activity">
    <reaction evidence="12">
        <text>1D-myo-inositol 1,4-bisphosphate + H2O = 1D-myo-inositol 4-phosphate + phosphate</text>
        <dbReference type="Rhea" id="RHEA:15553"/>
        <dbReference type="ChEBI" id="CHEBI:15377"/>
        <dbReference type="ChEBI" id="CHEBI:43474"/>
        <dbReference type="ChEBI" id="CHEBI:58282"/>
        <dbReference type="ChEBI" id="CHEBI:58469"/>
        <dbReference type="EC" id="3.1.3.57"/>
    </reaction>
    <physiologicalReaction direction="left-to-right" evidence="12">
        <dbReference type="Rhea" id="RHEA:15554"/>
    </physiologicalReaction>
</comment>
<dbReference type="GO" id="GO:0004441">
    <property type="term" value="F:inositol-1,4-bisphosphate 1-phosphatase activity"/>
    <property type="evidence" value="ECO:0007669"/>
    <property type="project" value="UniProtKB-EC"/>
</dbReference>
<evidence type="ECO:0000313" key="20">
    <source>
        <dbReference type="Proteomes" id="UP001367676"/>
    </source>
</evidence>
<dbReference type="GO" id="GO:0008441">
    <property type="term" value="F:3'(2'),5'-bisphosphate nucleotidase activity"/>
    <property type="evidence" value="ECO:0007669"/>
    <property type="project" value="UniProtKB-EC"/>
</dbReference>